<protein>
    <submittedName>
        <fullName evidence="3">Universal stress protein</fullName>
    </submittedName>
</protein>
<gene>
    <name evidence="3" type="ORF">OLX77_03715</name>
</gene>
<dbReference type="AlphaFoldDB" id="A0A9X4RKQ7"/>
<dbReference type="InterPro" id="IPR006015">
    <property type="entry name" value="Universal_stress_UspA"/>
</dbReference>
<feature type="domain" description="UspA" evidence="2">
    <location>
        <begin position="148"/>
        <end position="283"/>
    </location>
</feature>
<name>A0A9X4RKQ7_9BACT</name>
<feature type="domain" description="UspA" evidence="2">
    <location>
        <begin position="4"/>
        <end position="141"/>
    </location>
</feature>
<organism evidence="3 4">
    <name type="scientific">Thiovibrio frasassiensis</name>
    <dbReference type="NCBI Taxonomy" id="2984131"/>
    <lineage>
        <taxon>Bacteria</taxon>
        <taxon>Pseudomonadati</taxon>
        <taxon>Thermodesulfobacteriota</taxon>
        <taxon>Desulfobulbia</taxon>
        <taxon>Desulfobulbales</taxon>
        <taxon>Thiovibrionaceae</taxon>
        <taxon>Thiovibrio</taxon>
    </lineage>
</organism>
<dbReference type="CDD" id="cd00293">
    <property type="entry name" value="USP-like"/>
    <property type="match status" value="2"/>
</dbReference>
<dbReference type="Proteomes" id="UP001154240">
    <property type="component" value="Unassembled WGS sequence"/>
</dbReference>
<comment type="caution">
    <text evidence="3">The sequence shown here is derived from an EMBL/GenBank/DDBJ whole genome shotgun (WGS) entry which is preliminary data.</text>
</comment>
<dbReference type="Gene3D" id="3.40.50.620">
    <property type="entry name" value="HUPs"/>
    <property type="match status" value="2"/>
</dbReference>
<dbReference type="PANTHER" id="PTHR46268">
    <property type="entry name" value="STRESS RESPONSE PROTEIN NHAX"/>
    <property type="match status" value="1"/>
</dbReference>
<dbReference type="PRINTS" id="PR01438">
    <property type="entry name" value="UNVRSLSTRESS"/>
</dbReference>
<sequence length="284" mass="30971">MAKYRKILVAYDGSPSAQNALSLASQLAREDKSWIKVLAVVPPYLGDLELVGVSDIKETITGPGQKLLAEARQCADHEGVHILTNLEQGEPYEQIVHVAEEENCDLIVMGRRGKGKMERELMGSVTARVIGHTNKDVLVIPENGTLSWQNILLATDGSTCCDNALARALEIAQERSAKLNAVSVVYSNDEFYAVGQEIMKELYQDADKVLDKVRKWAGDLGVQTELFVRDGEPHQAITAMAAEISASLIVMGSHGRKGLTRLLMGSVTERVIGYADCPVLVCHL</sequence>
<keyword evidence="4" id="KW-1185">Reference proteome</keyword>
<evidence type="ECO:0000259" key="2">
    <source>
        <dbReference type="Pfam" id="PF00582"/>
    </source>
</evidence>
<comment type="similarity">
    <text evidence="1">Belongs to the universal stress protein A family.</text>
</comment>
<dbReference type="InterPro" id="IPR014729">
    <property type="entry name" value="Rossmann-like_a/b/a_fold"/>
</dbReference>
<dbReference type="PANTHER" id="PTHR46268:SF6">
    <property type="entry name" value="UNIVERSAL STRESS PROTEIN UP12"/>
    <property type="match status" value="1"/>
</dbReference>
<evidence type="ECO:0000313" key="4">
    <source>
        <dbReference type="Proteomes" id="UP001154240"/>
    </source>
</evidence>
<dbReference type="SUPFAM" id="SSF52402">
    <property type="entry name" value="Adenine nucleotide alpha hydrolases-like"/>
    <property type="match status" value="2"/>
</dbReference>
<reference evidence="3" key="1">
    <citation type="journal article" date="2022" name="bioRxiv">
        <title>Thiovibrio frasassiensisgen. nov., sp. nov., an autotrophic, elemental sulfur disproportionating bacterium isolated from sulfidic karst sediment, and proposal of Thiovibrionaceae fam. nov.</title>
        <authorList>
            <person name="Aronson H."/>
            <person name="Thomas C."/>
            <person name="Bhattacharyya M."/>
            <person name="Eckstein S."/>
            <person name="Jensen S."/>
            <person name="Barco R."/>
            <person name="Macalady J."/>
            <person name="Amend J."/>
        </authorList>
    </citation>
    <scope>NUCLEOTIDE SEQUENCE</scope>
    <source>
        <strain evidence="3">RS19-109</strain>
    </source>
</reference>
<reference evidence="3" key="2">
    <citation type="submission" date="2022-10" db="EMBL/GenBank/DDBJ databases">
        <authorList>
            <person name="Aronson H.S."/>
        </authorList>
    </citation>
    <scope>NUCLEOTIDE SEQUENCE</scope>
    <source>
        <strain evidence="3">RS19-109</strain>
    </source>
</reference>
<evidence type="ECO:0000256" key="1">
    <source>
        <dbReference type="ARBA" id="ARBA00008791"/>
    </source>
</evidence>
<evidence type="ECO:0000313" key="3">
    <source>
        <dbReference type="EMBL" id="MDG4475266.1"/>
    </source>
</evidence>
<dbReference type="Pfam" id="PF00582">
    <property type="entry name" value="Usp"/>
    <property type="match status" value="2"/>
</dbReference>
<dbReference type="EMBL" id="JAPHEH010000001">
    <property type="protein sequence ID" value="MDG4475266.1"/>
    <property type="molecule type" value="Genomic_DNA"/>
</dbReference>
<proteinExistence type="inferred from homology"/>
<dbReference type="RefSeq" id="WP_307632241.1">
    <property type="nucleotide sequence ID" value="NZ_JAPHEH010000001.1"/>
</dbReference>
<accession>A0A9X4RKQ7</accession>
<dbReference type="InterPro" id="IPR006016">
    <property type="entry name" value="UspA"/>
</dbReference>